<organism evidence="5 6">
    <name type="scientific">Candidatus Mycoplasma haematobovis</name>
    <dbReference type="NCBI Taxonomy" id="432608"/>
    <lineage>
        <taxon>Bacteria</taxon>
        <taxon>Bacillati</taxon>
        <taxon>Mycoplasmatota</taxon>
        <taxon>Mollicutes</taxon>
        <taxon>Mycoplasmataceae</taxon>
        <taxon>Mycoplasma</taxon>
    </lineage>
</organism>
<dbReference type="AlphaFoldDB" id="A0A1A9QFE3"/>
<keyword evidence="2" id="KW-0680">Restriction system</keyword>
<comment type="similarity">
    <text evidence="1">Belongs to the type-I restriction system S methylase family.</text>
</comment>
<dbReference type="EMBL" id="LWUJ01000011">
    <property type="protein sequence ID" value="OAL10420.1"/>
    <property type="molecule type" value="Genomic_DNA"/>
</dbReference>
<evidence type="ECO:0000256" key="1">
    <source>
        <dbReference type="ARBA" id="ARBA00010923"/>
    </source>
</evidence>
<evidence type="ECO:0000313" key="6">
    <source>
        <dbReference type="Proteomes" id="UP000077623"/>
    </source>
</evidence>
<keyword evidence="3" id="KW-0238">DNA-binding</keyword>
<accession>A0A1A9QFE3</accession>
<sequence>MRDDLYIVNTTPSNWRKLPLKDLVTFKKGKKLAEDATNNGKYLFFTEAQETQRINEYSFDQEALPLTVAGARHIKYCCGKFDTMEHVYFFSLEHKYIYWLFELIKNFIPIFDKMSRGVGITGLDLKDAKNFEAPLLPDNLLNLFNKFAKPIQK</sequence>
<feature type="domain" description="Type I restriction modification DNA specificity" evidence="4">
    <location>
        <begin position="12"/>
        <end position="135"/>
    </location>
</feature>
<dbReference type="Pfam" id="PF01420">
    <property type="entry name" value="Methylase_S"/>
    <property type="match status" value="1"/>
</dbReference>
<protein>
    <recommendedName>
        <fullName evidence="4">Type I restriction modification DNA specificity domain-containing protein</fullName>
    </recommendedName>
</protein>
<evidence type="ECO:0000256" key="3">
    <source>
        <dbReference type="ARBA" id="ARBA00023125"/>
    </source>
</evidence>
<dbReference type="STRING" id="432608.A6V39_03220"/>
<evidence type="ECO:0000259" key="4">
    <source>
        <dbReference type="Pfam" id="PF01420"/>
    </source>
</evidence>
<name>A0A1A9QFE3_9MOLU</name>
<dbReference type="InterPro" id="IPR044946">
    <property type="entry name" value="Restrct_endonuc_typeI_TRD_sf"/>
</dbReference>
<evidence type="ECO:0000313" key="5">
    <source>
        <dbReference type="EMBL" id="OAL10420.1"/>
    </source>
</evidence>
<keyword evidence="6" id="KW-1185">Reference proteome</keyword>
<dbReference type="REBASE" id="159358">
    <property type="entry name" value="S7.MhaP01ORF3140P"/>
</dbReference>
<gene>
    <name evidence="5" type="ORF">A6V39_03220</name>
</gene>
<dbReference type="Gene3D" id="3.90.220.20">
    <property type="entry name" value="DNA methylase specificity domains"/>
    <property type="match status" value="1"/>
</dbReference>
<reference evidence="6" key="1">
    <citation type="submission" date="2016-04" db="EMBL/GenBank/DDBJ databases">
        <authorList>
            <person name="Quiroz-Castaneda R.E."/>
            <person name="Martinez-Ocampo F."/>
        </authorList>
    </citation>
    <scope>NUCLEOTIDE SEQUENCE [LARGE SCALE GENOMIC DNA]</scope>
    <source>
        <strain evidence="6">INIFAP01</strain>
    </source>
</reference>
<dbReference type="SUPFAM" id="SSF116734">
    <property type="entry name" value="DNA methylase specificity domain"/>
    <property type="match status" value="1"/>
</dbReference>
<comment type="caution">
    <text evidence="5">The sequence shown here is derived from an EMBL/GenBank/DDBJ whole genome shotgun (WGS) entry which is preliminary data.</text>
</comment>
<dbReference type="GO" id="GO:0009307">
    <property type="term" value="P:DNA restriction-modification system"/>
    <property type="evidence" value="ECO:0007669"/>
    <property type="project" value="UniProtKB-KW"/>
</dbReference>
<dbReference type="GO" id="GO:0003677">
    <property type="term" value="F:DNA binding"/>
    <property type="evidence" value="ECO:0007669"/>
    <property type="project" value="UniProtKB-KW"/>
</dbReference>
<dbReference type="Proteomes" id="UP000077623">
    <property type="component" value="Unassembled WGS sequence"/>
</dbReference>
<dbReference type="RefSeq" id="WP_187150260.1">
    <property type="nucleotide sequence ID" value="NZ_LWUJ01000011.1"/>
</dbReference>
<evidence type="ECO:0000256" key="2">
    <source>
        <dbReference type="ARBA" id="ARBA00022747"/>
    </source>
</evidence>
<dbReference type="InterPro" id="IPR000055">
    <property type="entry name" value="Restrct_endonuc_typeI_TRD"/>
</dbReference>
<proteinExistence type="inferred from homology"/>